<dbReference type="STRING" id="1121395.SAMN02745215_01654"/>
<dbReference type="EMBL" id="FRDN01000005">
    <property type="protein sequence ID" value="SHN66319.1"/>
    <property type="molecule type" value="Genomic_DNA"/>
</dbReference>
<gene>
    <name evidence="1" type="ORF">SAMN02745215_01654</name>
</gene>
<keyword evidence="2" id="KW-1185">Reference proteome</keyword>
<name>A0A1M7T6J1_9FIRM</name>
<evidence type="ECO:0000313" key="2">
    <source>
        <dbReference type="Proteomes" id="UP000184010"/>
    </source>
</evidence>
<evidence type="ECO:0000313" key="1">
    <source>
        <dbReference type="EMBL" id="SHN66319.1"/>
    </source>
</evidence>
<dbReference type="AlphaFoldDB" id="A0A1M7T6J1"/>
<accession>A0A1M7T6J1</accession>
<dbReference type="RefSeq" id="WP_018213689.1">
    <property type="nucleotide sequence ID" value="NZ_FRDN01000005.1"/>
</dbReference>
<reference evidence="2" key="1">
    <citation type="submission" date="2016-12" db="EMBL/GenBank/DDBJ databases">
        <authorList>
            <person name="Varghese N."/>
            <person name="Submissions S."/>
        </authorList>
    </citation>
    <scope>NUCLEOTIDE SEQUENCE [LARGE SCALE GENOMIC DNA]</scope>
    <source>
        <strain evidence="2">DSM 11544</strain>
    </source>
</reference>
<sequence length="96" mass="11219">MTFSQLAVNYPDVKYEVSNGKKRIARVTVEYSLAGPPEAISKFLDDLDKEWPFSQQWCKTQESRMNVQVEYLVKQEEVERFVRAVPYRGKKITLVS</sequence>
<organism evidence="1 2">
    <name type="scientific">Desulfitobacterium chlororespirans DSM 11544</name>
    <dbReference type="NCBI Taxonomy" id="1121395"/>
    <lineage>
        <taxon>Bacteria</taxon>
        <taxon>Bacillati</taxon>
        <taxon>Bacillota</taxon>
        <taxon>Clostridia</taxon>
        <taxon>Eubacteriales</taxon>
        <taxon>Desulfitobacteriaceae</taxon>
        <taxon>Desulfitobacterium</taxon>
    </lineage>
</organism>
<protein>
    <submittedName>
        <fullName evidence="1">Uncharacterized protein</fullName>
    </submittedName>
</protein>
<proteinExistence type="predicted"/>
<dbReference type="Proteomes" id="UP000184010">
    <property type="component" value="Unassembled WGS sequence"/>
</dbReference>